<comment type="caution">
    <text evidence="2">The sequence shown here is derived from an EMBL/GenBank/DDBJ whole genome shotgun (WGS) entry which is preliminary data.</text>
</comment>
<feature type="region of interest" description="Disordered" evidence="1">
    <location>
        <begin position="1507"/>
        <end position="1537"/>
    </location>
</feature>
<protein>
    <recommendedName>
        <fullName evidence="4">DNA-binding protein</fullName>
    </recommendedName>
</protein>
<reference evidence="3" key="1">
    <citation type="journal article" date="2019" name="Int. J. Syst. Evol. Microbiol.">
        <title>The Global Catalogue of Microorganisms (GCM) 10K type strain sequencing project: providing services to taxonomists for standard genome sequencing and annotation.</title>
        <authorList>
            <consortium name="The Broad Institute Genomics Platform"/>
            <consortium name="The Broad Institute Genome Sequencing Center for Infectious Disease"/>
            <person name="Wu L."/>
            <person name="Ma J."/>
        </authorList>
    </citation>
    <scope>NUCLEOTIDE SEQUENCE [LARGE SCALE GENOMIC DNA]</scope>
    <source>
        <strain evidence="3">CGMCC 1.9106</strain>
    </source>
</reference>
<proteinExistence type="predicted"/>
<feature type="region of interest" description="Disordered" evidence="1">
    <location>
        <begin position="931"/>
        <end position="1008"/>
    </location>
</feature>
<keyword evidence="3" id="KW-1185">Reference proteome</keyword>
<feature type="compositionally biased region" description="Polar residues" evidence="1">
    <location>
        <begin position="936"/>
        <end position="948"/>
    </location>
</feature>
<dbReference type="Proteomes" id="UP001596392">
    <property type="component" value="Unassembled WGS sequence"/>
</dbReference>
<organism evidence="2 3">
    <name type="scientific">Catellatospora aurea</name>
    <dbReference type="NCBI Taxonomy" id="1337874"/>
    <lineage>
        <taxon>Bacteria</taxon>
        <taxon>Bacillati</taxon>
        <taxon>Actinomycetota</taxon>
        <taxon>Actinomycetes</taxon>
        <taxon>Micromonosporales</taxon>
        <taxon>Micromonosporaceae</taxon>
        <taxon>Catellatospora</taxon>
    </lineage>
</organism>
<dbReference type="RefSeq" id="WP_376806113.1">
    <property type="nucleotide sequence ID" value="NZ_JBHTAC010000008.1"/>
</dbReference>
<dbReference type="EMBL" id="JBHTAC010000008">
    <property type="protein sequence ID" value="MFC7242829.1"/>
    <property type="molecule type" value="Genomic_DNA"/>
</dbReference>
<sequence>MTEQLLDAGAVLPGSGPRVAGVAVLTGRSYTHPALPGRTVVRLAGEPLGPAEDQSMEYLGFARSGAVPVGHARVRALGFPDWVLVNDPARGGEALALVKDLERLARLAKSKPGNARDGYEAIARRLAATAPHFLPTFWEQAGRAYVAAENLRQAATCFGLARRAEREHGSAVDEDRLRDVHLEFALAGALTAKALTEYARDLRRRRPGGETYRLVRDIAVRRVAGGLPPGAGFAEELRALAKAAGLNAAAEDEALLGDLLPLPAVAQAHAGFWKAYRPVLQRLARRDPEVPVRLLALLPAREDAQLCEQWLELLEAAGAVALLAAADGPDAASWLERFVQHRDSGYRHPLTRSPRLAALIERLAPRLRAAGRPLRLTPPLQSCGVDLDLLDACRAHGIVVEVDTDTLPVRQWAETVGDGRRDLAAVAADPTLLPALTRGTWELLGLFLGAEPLGRDRLRRLPLVLETAGLATALRDGLAVFAEQAQGTTLAGLETVTRSLAPLWSAQGVMVAPHDLRRLAALDMPEVLARTLRAGLVSELGWPAYETAATPLKRVEPTDSWPALVLTDQTRVVRVHPDGRSDEHTVQPPPGSAWHHRAIDGRDLDGRLLVTGAREDGERWGYWADSPHDVFAARAGERDWSGAPMPQLPFPGGVTTGGRPWSGGHEPHVYQVSSDGTTYWRNEREPHVPGQAHVWRWREYDPATGIGGRAGLPTFFEQDAPAGGRLIARWSWLRPAPEAFAGSPLGCADGLLGWRVFAFEDGTQLGQATDGRTVRWRPTVHSGDQYLVGALRLPGDERPRPVTARVISYPRAADLTVTVWDADGAHPVQQCAASHTRPPFTYWHGLRPRDERGSAALRAVTPKLAAALLADVSGGVNARLDELIRVAIRRHLPELHDEELRRAVRDAIRTTVRLRDHLATLSRLLDAHAPLRPATSHESAGGTSTAPQDSADRGLAADRPSAATPNTPGPGAQLSTAGIDPAEHGSTTCAPAAPPGPTTRTPASPLDTTDRELADALGALVDWKSRYYYGGQEARTAVLGQLAALTRALSEAPGKSTGTTEEAAAASVAMPNAESPWPKLLPGLGAVLTVAASPTTTPGRRAALARLLRAFADSPFAAPDPRLRFVELAVTDDYRYADEVHAGEHRIVFLSGNRHRLTVDGRVQTSIRYAVDRCPEAAFAPIRGLEVRAEIHRAGWGDAARLRAAGDLLDGSGSDTGTGTGSGAAPWRPEAVGRLAELTGLTRSEAALLLAGLPIGDDEPALTPAQREALGLSAAHARLAVDRWRKVAYEHRIALLDAAVPADPARLWTHGPDADAVAAAWVARFGRRTPITEELLIEADRVIPGGDGADVLRAVIDPEPDGWLHTDGASEAYEWYLATKAERGDSFDEQRLTAVAAALAWLAYRLPAGDPHRGRLAHALDLVRQRLANPRLAVGTAVHSRALVPDDLPGLWRSHDHGTRGAYHLLPAAITTPDDPALALGQPDVAAALRLLRDPALAAAISGAAHPAMGGDGTGPADGETFADGGGGHATSVRVGSGEESSPVAYLQDPRVSVPELVAAVAAAHGLATEAAAYYLQLVALPDPTDANAARWLGVTTARLKPLRAALVEAGLVVEARRERAGRTVFLPGGWLNLKAPALPLESSKAPLLGLRLDTAPPLGTVLLGRPVADLFRAAWAARVGE</sequence>
<evidence type="ECO:0000313" key="3">
    <source>
        <dbReference type="Proteomes" id="UP001596392"/>
    </source>
</evidence>
<name>A0ABW2GV24_9ACTN</name>
<evidence type="ECO:0008006" key="4">
    <source>
        <dbReference type="Google" id="ProtNLM"/>
    </source>
</evidence>
<accession>A0ABW2GV24</accession>
<gene>
    <name evidence="2" type="ORF">ACFQO7_10100</name>
</gene>
<evidence type="ECO:0000313" key="2">
    <source>
        <dbReference type="EMBL" id="MFC7242829.1"/>
    </source>
</evidence>
<evidence type="ECO:0000256" key="1">
    <source>
        <dbReference type="SAM" id="MobiDB-lite"/>
    </source>
</evidence>